<reference evidence="2" key="1">
    <citation type="submission" date="2022-11" db="UniProtKB">
        <authorList>
            <consortium name="WormBaseParasite"/>
        </authorList>
    </citation>
    <scope>IDENTIFICATION</scope>
</reference>
<dbReference type="WBParaSite" id="PEQ_0000573601-mRNA-1">
    <property type="protein sequence ID" value="PEQ_0000573601-mRNA-1"/>
    <property type="gene ID" value="PEQ_0000573601"/>
</dbReference>
<evidence type="ECO:0000313" key="1">
    <source>
        <dbReference type="Proteomes" id="UP000887564"/>
    </source>
</evidence>
<accession>A0A914RGN9</accession>
<dbReference type="AlphaFoldDB" id="A0A914RGN9"/>
<dbReference type="Proteomes" id="UP000887564">
    <property type="component" value="Unplaced"/>
</dbReference>
<proteinExistence type="predicted"/>
<keyword evidence="1" id="KW-1185">Reference proteome</keyword>
<name>A0A914RGN9_PAREQ</name>
<evidence type="ECO:0000313" key="2">
    <source>
        <dbReference type="WBParaSite" id="PEQ_0000573601-mRNA-1"/>
    </source>
</evidence>
<sequence length="141" mass="16249">MGFITNQIAKDVVEVILIQISVQVPQVNRGGFSNGPSSNHPEDYDEFTDPTLFFEHLKLNCIVPVLLNLNFVVWGNERRYLRNLGISGTRRLLYASHIDHPITMLWFPFCSVSLALVDELFGEHRVDWFFVQHMGILKIFS</sequence>
<protein>
    <submittedName>
        <fullName evidence="2">Uncharacterized protein</fullName>
    </submittedName>
</protein>
<organism evidence="1 2">
    <name type="scientific">Parascaris equorum</name>
    <name type="common">Equine roundworm</name>
    <dbReference type="NCBI Taxonomy" id="6256"/>
    <lineage>
        <taxon>Eukaryota</taxon>
        <taxon>Metazoa</taxon>
        <taxon>Ecdysozoa</taxon>
        <taxon>Nematoda</taxon>
        <taxon>Chromadorea</taxon>
        <taxon>Rhabditida</taxon>
        <taxon>Spirurina</taxon>
        <taxon>Ascaridomorpha</taxon>
        <taxon>Ascaridoidea</taxon>
        <taxon>Ascarididae</taxon>
        <taxon>Parascaris</taxon>
    </lineage>
</organism>